<dbReference type="Proteomes" id="UP000053864">
    <property type="component" value="Unassembled WGS sequence"/>
</dbReference>
<evidence type="ECO:0000256" key="1">
    <source>
        <dbReference type="ARBA" id="ARBA00022741"/>
    </source>
</evidence>
<dbReference type="EMBL" id="KI676078">
    <property type="protein sequence ID" value="ETL27038.1"/>
    <property type="molecule type" value="Genomic_DNA"/>
</dbReference>
<accession>W2I0X5</accession>
<dbReference type="AlphaFoldDB" id="W2I0X5"/>
<dbReference type="GO" id="GO:0005634">
    <property type="term" value="C:nucleus"/>
    <property type="evidence" value="ECO:0007669"/>
    <property type="project" value="TreeGrafter"/>
</dbReference>
<dbReference type="InterPro" id="IPR050628">
    <property type="entry name" value="SNF2_RAD54_helicase_TF"/>
</dbReference>
<evidence type="ECO:0000256" key="2">
    <source>
        <dbReference type="ARBA" id="ARBA00022801"/>
    </source>
</evidence>
<dbReference type="GO" id="GO:0008094">
    <property type="term" value="F:ATP-dependent activity, acting on DNA"/>
    <property type="evidence" value="ECO:0007669"/>
    <property type="project" value="TreeGrafter"/>
</dbReference>
<evidence type="ECO:0000313" key="5">
    <source>
        <dbReference type="EMBL" id="ETL27038.1"/>
    </source>
</evidence>
<feature type="domain" description="SNF2 N-terminal" evidence="4">
    <location>
        <begin position="23"/>
        <end position="179"/>
    </location>
</feature>
<dbReference type="InterPro" id="IPR000330">
    <property type="entry name" value="SNF2_N"/>
</dbReference>
<name>W2I0X5_PHYNI</name>
<dbReference type="Pfam" id="PF00176">
    <property type="entry name" value="SNF2-rel_dom"/>
    <property type="match status" value="1"/>
</dbReference>
<dbReference type="SUPFAM" id="SSF52540">
    <property type="entry name" value="P-loop containing nucleoside triphosphate hydrolases"/>
    <property type="match status" value="1"/>
</dbReference>
<gene>
    <name evidence="5" type="ORF">L916_19371</name>
</gene>
<dbReference type="PANTHER" id="PTHR45626:SF14">
    <property type="entry name" value="ATP-DEPENDENT DNA HELICASE (EUROFUNG)"/>
    <property type="match status" value="1"/>
</dbReference>
<dbReference type="GO" id="GO:0016787">
    <property type="term" value="F:hydrolase activity"/>
    <property type="evidence" value="ECO:0007669"/>
    <property type="project" value="UniProtKB-KW"/>
</dbReference>
<dbReference type="InterPro" id="IPR038718">
    <property type="entry name" value="SNF2-like_sf"/>
</dbReference>
<reference evidence="5" key="1">
    <citation type="submission" date="2013-11" db="EMBL/GenBank/DDBJ databases">
        <title>The Genome Sequence of Phytophthora parasitica CJ05E6.</title>
        <authorList>
            <consortium name="The Broad Institute Genomics Platform"/>
            <person name="Russ C."/>
            <person name="Tyler B."/>
            <person name="Panabieres F."/>
            <person name="Shan W."/>
            <person name="Tripathy S."/>
            <person name="Grunwald N."/>
            <person name="Machado M."/>
            <person name="Johnson C.S."/>
            <person name="Arredondo F."/>
            <person name="Hong C."/>
            <person name="Coffey M."/>
            <person name="Young S.K."/>
            <person name="Zeng Q."/>
            <person name="Gargeya S."/>
            <person name="Fitzgerald M."/>
            <person name="Abouelleil A."/>
            <person name="Alvarado L."/>
            <person name="Chapman S.B."/>
            <person name="Gainer-Dewar J."/>
            <person name="Goldberg J."/>
            <person name="Griggs A."/>
            <person name="Gujja S."/>
            <person name="Hansen M."/>
            <person name="Howarth C."/>
            <person name="Imamovic A."/>
            <person name="Ireland A."/>
            <person name="Larimer J."/>
            <person name="McCowan C."/>
            <person name="Murphy C."/>
            <person name="Pearson M."/>
            <person name="Poon T.W."/>
            <person name="Priest M."/>
            <person name="Roberts A."/>
            <person name="Saif S."/>
            <person name="Shea T."/>
            <person name="Sykes S."/>
            <person name="Wortman J."/>
            <person name="Nusbaum C."/>
            <person name="Birren B."/>
        </authorList>
    </citation>
    <scope>NUCLEOTIDE SEQUENCE [LARGE SCALE GENOMIC DNA]</scope>
    <source>
        <strain evidence="5">CJ05E6</strain>
    </source>
</reference>
<keyword evidence="3" id="KW-0067">ATP-binding</keyword>
<dbReference type="InterPro" id="IPR027417">
    <property type="entry name" value="P-loop_NTPase"/>
</dbReference>
<evidence type="ECO:0000256" key="3">
    <source>
        <dbReference type="ARBA" id="ARBA00022840"/>
    </source>
</evidence>
<evidence type="ECO:0000259" key="4">
    <source>
        <dbReference type="Pfam" id="PF00176"/>
    </source>
</evidence>
<protein>
    <recommendedName>
        <fullName evidence="4">SNF2 N-terminal domain-containing protein</fullName>
    </recommendedName>
</protein>
<dbReference type="VEuPathDB" id="FungiDB:PPTG_24237"/>
<keyword evidence="2" id="KW-0378">Hydrolase</keyword>
<dbReference type="GO" id="GO:0006281">
    <property type="term" value="P:DNA repair"/>
    <property type="evidence" value="ECO:0007669"/>
    <property type="project" value="TreeGrafter"/>
</dbReference>
<sequence length="193" mass="21599">SYQTTADLRSSHQDRLLRAEDLSESAATLIVASDALVEHWAEQIGMHVVDQGLRIYVDKPEKLQEALPESKVLAAYDVVIVSFARMTKEFLLSVHWLRAVVDEGHTLGSGTTTQLMEMTRLLCAERRWVMAGTPSSSTFRSADLQYLHGILTFLRVQPYGQPDGQAWAKAIVRPFQKEEVAAFIGFYTCSPVL</sequence>
<dbReference type="PANTHER" id="PTHR45626">
    <property type="entry name" value="TRANSCRIPTION TERMINATION FACTOR 2-RELATED"/>
    <property type="match status" value="1"/>
</dbReference>
<dbReference type="Gene3D" id="3.40.50.10810">
    <property type="entry name" value="Tandem AAA-ATPase domain"/>
    <property type="match status" value="1"/>
</dbReference>
<keyword evidence="1" id="KW-0547">Nucleotide-binding</keyword>
<proteinExistence type="predicted"/>
<dbReference type="GO" id="GO:0005524">
    <property type="term" value="F:ATP binding"/>
    <property type="evidence" value="ECO:0007669"/>
    <property type="project" value="UniProtKB-KW"/>
</dbReference>
<feature type="non-terminal residue" evidence="5">
    <location>
        <position position="1"/>
    </location>
</feature>
<organism evidence="5">
    <name type="scientific">Phytophthora nicotianae</name>
    <name type="common">Potato buckeye rot agent</name>
    <name type="synonym">Phytophthora parasitica</name>
    <dbReference type="NCBI Taxonomy" id="4792"/>
    <lineage>
        <taxon>Eukaryota</taxon>
        <taxon>Sar</taxon>
        <taxon>Stramenopiles</taxon>
        <taxon>Oomycota</taxon>
        <taxon>Peronosporomycetes</taxon>
        <taxon>Peronosporales</taxon>
        <taxon>Peronosporaceae</taxon>
        <taxon>Phytophthora</taxon>
    </lineage>
</organism>